<sequence length="100" mass="10733">MDIHTLVWNLLTVGVGEAAGGFLWHSTSGHVSRRRVSGTVDGSWVSIDGSRMAVGCRREPGEFVSDWVWVPSCRLPGGSGREAAAGEWLGELAMGEMDEC</sequence>
<organism evidence="2 3">
    <name type="scientific">Linum trigynum</name>
    <dbReference type="NCBI Taxonomy" id="586398"/>
    <lineage>
        <taxon>Eukaryota</taxon>
        <taxon>Viridiplantae</taxon>
        <taxon>Streptophyta</taxon>
        <taxon>Embryophyta</taxon>
        <taxon>Tracheophyta</taxon>
        <taxon>Spermatophyta</taxon>
        <taxon>Magnoliopsida</taxon>
        <taxon>eudicotyledons</taxon>
        <taxon>Gunneridae</taxon>
        <taxon>Pentapetalae</taxon>
        <taxon>rosids</taxon>
        <taxon>fabids</taxon>
        <taxon>Malpighiales</taxon>
        <taxon>Linaceae</taxon>
        <taxon>Linum</taxon>
    </lineage>
</organism>
<keyword evidence="3" id="KW-1185">Reference proteome</keyword>
<dbReference type="EMBL" id="OZ034819">
    <property type="protein sequence ID" value="CAL1393601.1"/>
    <property type="molecule type" value="Genomic_DNA"/>
</dbReference>
<evidence type="ECO:0000256" key="1">
    <source>
        <dbReference type="SAM" id="SignalP"/>
    </source>
</evidence>
<feature type="signal peptide" evidence="1">
    <location>
        <begin position="1"/>
        <end position="18"/>
    </location>
</feature>
<gene>
    <name evidence="2" type="ORF">LTRI10_LOCUS34166</name>
</gene>
<keyword evidence="1" id="KW-0732">Signal</keyword>
<feature type="chain" id="PRO_5043819388" evidence="1">
    <location>
        <begin position="19"/>
        <end position="100"/>
    </location>
</feature>
<dbReference type="AlphaFoldDB" id="A0AAV2F5V5"/>
<dbReference type="Proteomes" id="UP001497516">
    <property type="component" value="Chromosome 6"/>
</dbReference>
<reference evidence="2 3" key="1">
    <citation type="submission" date="2024-04" db="EMBL/GenBank/DDBJ databases">
        <authorList>
            <person name="Fracassetti M."/>
        </authorList>
    </citation>
    <scope>NUCLEOTIDE SEQUENCE [LARGE SCALE GENOMIC DNA]</scope>
</reference>
<accession>A0AAV2F5V5</accession>
<name>A0AAV2F5V5_9ROSI</name>
<evidence type="ECO:0000313" key="3">
    <source>
        <dbReference type="Proteomes" id="UP001497516"/>
    </source>
</evidence>
<protein>
    <submittedName>
        <fullName evidence="2">Uncharacterized protein</fullName>
    </submittedName>
</protein>
<proteinExistence type="predicted"/>
<evidence type="ECO:0000313" key="2">
    <source>
        <dbReference type="EMBL" id="CAL1393601.1"/>
    </source>
</evidence>